<dbReference type="PANTHER" id="PTHR46543">
    <property type="entry name" value="ZINC FINGER CCHC DOMAIN-CONTAINING PROTEIN 7"/>
    <property type="match status" value="1"/>
</dbReference>
<dbReference type="PANTHER" id="PTHR46543:SF1">
    <property type="entry name" value="ZINC FINGER CCHC DOMAIN-CONTAINING PROTEIN 7"/>
    <property type="match status" value="1"/>
</dbReference>
<feature type="compositionally biased region" description="Acidic residues" evidence="10">
    <location>
        <begin position="82"/>
        <end position="95"/>
    </location>
</feature>
<feature type="domain" description="CCHC-type" evidence="11">
    <location>
        <begin position="231"/>
        <end position="246"/>
    </location>
</feature>
<dbReference type="InterPro" id="IPR036875">
    <property type="entry name" value="Znf_CCHC_sf"/>
</dbReference>
<dbReference type="AlphaFoldDB" id="A0A2I4B2U9"/>
<dbReference type="KEGG" id="alim:106516329"/>
<feature type="domain" description="CCHC-type" evidence="11">
    <location>
        <begin position="278"/>
        <end position="293"/>
    </location>
</feature>
<dbReference type="GO" id="GO:0071037">
    <property type="term" value="P:nuclear polyadenylation-dependent snRNA catabolic process"/>
    <property type="evidence" value="ECO:0007669"/>
    <property type="project" value="TreeGrafter"/>
</dbReference>
<evidence type="ECO:0000259" key="11">
    <source>
        <dbReference type="PROSITE" id="PS50158"/>
    </source>
</evidence>
<dbReference type="OrthoDB" id="7608935at2759"/>
<keyword evidence="6" id="KW-0539">Nucleus</keyword>
<dbReference type="GeneID" id="106516329"/>
<organism evidence="12 13">
    <name type="scientific">Austrofundulus limnaeus</name>
    <name type="common">Annual killifish</name>
    <dbReference type="NCBI Taxonomy" id="52670"/>
    <lineage>
        <taxon>Eukaryota</taxon>
        <taxon>Metazoa</taxon>
        <taxon>Chordata</taxon>
        <taxon>Craniata</taxon>
        <taxon>Vertebrata</taxon>
        <taxon>Euteleostomi</taxon>
        <taxon>Actinopterygii</taxon>
        <taxon>Neopterygii</taxon>
        <taxon>Teleostei</taxon>
        <taxon>Neoteleostei</taxon>
        <taxon>Acanthomorphata</taxon>
        <taxon>Ovalentaria</taxon>
        <taxon>Atherinomorphae</taxon>
        <taxon>Cyprinodontiformes</taxon>
        <taxon>Rivulidae</taxon>
        <taxon>Austrofundulus</taxon>
    </lineage>
</organism>
<dbReference type="SMART" id="SM00343">
    <property type="entry name" value="ZnF_C2HC"/>
    <property type="match status" value="5"/>
</dbReference>
<dbReference type="InParanoid" id="A0A2I4B2U9"/>
<proteinExistence type="predicted"/>
<feature type="compositionally biased region" description="Basic and acidic residues" evidence="10">
    <location>
        <begin position="426"/>
        <end position="448"/>
    </location>
</feature>
<feature type="compositionally biased region" description="Polar residues" evidence="10">
    <location>
        <begin position="68"/>
        <end position="78"/>
    </location>
</feature>
<dbReference type="Proteomes" id="UP000192220">
    <property type="component" value="Unplaced"/>
</dbReference>
<feature type="compositionally biased region" description="Basic residues" evidence="10">
    <location>
        <begin position="42"/>
        <end position="55"/>
    </location>
</feature>
<evidence type="ECO:0000256" key="7">
    <source>
        <dbReference type="ARBA" id="ARBA00041190"/>
    </source>
</evidence>
<gene>
    <name evidence="13" type="primary">LOC106516329</name>
</gene>
<dbReference type="Pfam" id="PF00098">
    <property type="entry name" value="zf-CCHC"/>
    <property type="match status" value="1"/>
</dbReference>
<evidence type="ECO:0000256" key="8">
    <source>
        <dbReference type="ARBA" id="ARBA00043023"/>
    </source>
</evidence>
<name>A0A2I4B2U9_AUSLI</name>
<dbReference type="InterPro" id="IPR051644">
    <property type="entry name" value="TRAMP_AT-DNA-binding"/>
</dbReference>
<keyword evidence="5" id="KW-0862">Zinc</keyword>
<feature type="domain" description="CCHC-type" evidence="11">
    <location>
        <begin position="168"/>
        <end position="183"/>
    </location>
</feature>
<evidence type="ECO:0000256" key="10">
    <source>
        <dbReference type="SAM" id="MobiDB-lite"/>
    </source>
</evidence>
<dbReference type="InterPro" id="IPR001878">
    <property type="entry name" value="Znf_CCHC"/>
</dbReference>
<dbReference type="PROSITE" id="PS50158">
    <property type="entry name" value="ZF_CCHC"/>
    <property type="match status" value="4"/>
</dbReference>
<evidence type="ECO:0000256" key="1">
    <source>
        <dbReference type="ARBA" id="ARBA00004123"/>
    </source>
</evidence>
<dbReference type="GO" id="GO:0071036">
    <property type="term" value="P:nuclear polyadenylation-dependent snoRNA catabolic process"/>
    <property type="evidence" value="ECO:0007669"/>
    <property type="project" value="TreeGrafter"/>
</dbReference>
<comment type="subcellular location">
    <subcellularLocation>
        <location evidence="1">Nucleus</location>
    </subcellularLocation>
</comment>
<dbReference type="GO" id="GO:0071039">
    <property type="term" value="P:nuclear polyadenylation-dependent CUT catabolic process"/>
    <property type="evidence" value="ECO:0007669"/>
    <property type="project" value="TreeGrafter"/>
</dbReference>
<evidence type="ECO:0000256" key="2">
    <source>
        <dbReference type="ARBA" id="ARBA00022723"/>
    </source>
</evidence>
<sequence length="448" mass="51311">MNCTKKNEVEDKEGTKDDFFFFIADSGGSDEEEEFHSDFRKQQKSRRKQTAHLRKTSPPLILAFPITSEKTPQNTSSVPGDDLQEEEEEDSDQPIEEWMILGGEELEEDSNILLNLGYWSSSDDEFGDEDIPDEKSTLDIWAVSDKDKYGAAQSLAFRYFIPGPSSICYVCNKTGHLAKYCTSQKKSPICVLCGTQGHIQRDCPRRPCPHCGLTSHGLDPCRVPPVWKQHCQRCGTMGHLTDACPDTWRQYHLTVDLEVPLKPRTVCSLKQKSHRAHCYNCSDRGHYGYECTRRRMISGTFPSLPYVCHYDTAEDVLLRGTRTHTGAKDLLSTGSCPPPDHLRERAAVCGEKNGRSRKKQEVRGRRKTWPERRRERREVKRLRKEAKVRREGGGSPRCNSDDEVCPVDPFRHKPFTSPPEKKKMRGERWGKEQEEQQSREVKELVSSC</sequence>
<evidence type="ECO:0000256" key="9">
    <source>
        <dbReference type="PROSITE-ProRule" id="PRU00047"/>
    </source>
</evidence>
<protein>
    <recommendedName>
        <fullName evidence="7">Zinc finger CCHC domain-containing protein 7</fullName>
    </recommendedName>
    <alternativeName>
        <fullName evidence="8">TRAMP-like complex RNA-binding factor ZCCHC7</fullName>
    </alternativeName>
</protein>
<dbReference type="SUPFAM" id="SSF57756">
    <property type="entry name" value="Retrovirus zinc finger-like domains"/>
    <property type="match status" value="1"/>
</dbReference>
<dbReference type="RefSeq" id="XP_013862084.1">
    <property type="nucleotide sequence ID" value="XM_014006630.1"/>
</dbReference>
<dbReference type="STRING" id="52670.A0A2I4B2U9"/>
<keyword evidence="4 9" id="KW-0863">Zinc-finger</keyword>
<evidence type="ECO:0000256" key="3">
    <source>
        <dbReference type="ARBA" id="ARBA00022737"/>
    </source>
</evidence>
<dbReference type="GO" id="GO:0031499">
    <property type="term" value="C:TRAMP complex"/>
    <property type="evidence" value="ECO:0007669"/>
    <property type="project" value="TreeGrafter"/>
</dbReference>
<dbReference type="GO" id="GO:0003723">
    <property type="term" value="F:RNA binding"/>
    <property type="evidence" value="ECO:0007669"/>
    <property type="project" value="TreeGrafter"/>
</dbReference>
<feature type="region of interest" description="Disordered" evidence="10">
    <location>
        <begin position="27"/>
        <end position="95"/>
    </location>
</feature>
<accession>A0A2I4B2U9</accession>
<keyword evidence="12" id="KW-1185">Reference proteome</keyword>
<feature type="region of interest" description="Disordered" evidence="10">
    <location>
        <begin position="347"/>
        <end position="448"/>
    </location>
</feature>
<keyword evidence="2" id="KW-0479">Metal-binding</keyword>
<dbReference type="GO" id="GO:0071035">
    <property type="term" value="P:nuclear polyadenylation-dependent rRNA catabolic process"/>
    <property type="evidence" value="ECO:0007669"/>
    <property type="project" value="TreeGrafter"/>
</dbReference>
<keyword evidence="3" id="KW-0677">Repeat</keyword>
<dbReference type="Gene3D" id="4.10.60.10">
    <property type="entry name" value="Zinc finger, CCHC-type"/>
    <property type="match status" value="2"/>
</dbReference>
<evidence type="ECO:0000256" key="4">
    <source>
        <dbReference type="ARBA" id="ARBA00022771"/>
    </source>
</evidence>
<dbReference type="GO" id="GO:0071038">
    <property type="term" value="P:TRAMP-dependent tRNA surveillance pathway"/>
    <property type="evidence" value="ECO:0007669"/>
    <property type="project" value="TreeGrafter"/>
</dbReference>
<evidence type="ECO:0000256" key="5">
    <source>
        <dbReference type="ARBA" id="ARBA00022833"/>
    </source>
</evidence>
<reference evidence="13" key="1">
    <citation type="submission" date="2025-08" db="UniProtKB">
        <authorList>
            <consortium name="RefSeq"/>
        </authorList>
    </citation>
    <scope>IDENTIFICATION</scope>
    <source>
        <strain evidence="13">Quisiro</strain>
        <tissue evidence="13">Liver</tissue>
    </source>
</reference>
<evidence type="ECO:0000313" key="12">
    <source>
        <dbReference type="Proteomes" id="UP000192220"/>
    </source>
</evidence>
<dbReference type="GO" id="GO:0071031">
    <property type="term" value="P:nuclear mRNA surveillance of mRNA 3'-end processing"/>
    <property type="evidence" value="ECO:0007669"/>
    <property type="project" value="TreeGrafter"/>
</dbReference>
<dbReference type="GO" id="GO:0008270">
    <property type="term" value="F:zinc ion binding"/>
    <property type="evidence" value="ECO:0007669"/>
    <property type="project" value="UniProtKB-KW"/>
</dbReference>
<evidence type="ECO:0000313" key="13">
    <source>
        <dbReference type="RefSeq" id="XP_013862084.1"/>
    </source>
</evidence>
<evidence type="ECO:0000256" key="6">
    <source>
        <dbReference type="ARBA" id="ARBA00023242"/>
    </source>
</evidence>
<feature type="domain" description="CCHC-type" evidence="11">
    <location>
        <begin position="190"/>
        <end position="205"/>
    </location>
</feature>
<feature type="compositionally biased region" description="Basic and acidic residues" evidence="10">
    <location>
        <begin position="359"/>
        <end position="378"/>
    </location>
</feature>